<proteinExistence type="predicted"/>
<name>A0A3L8DF34_OOCBI</name>
<accession>A0A3L8DF34</accession>
<dbReference type="AlphaFoldDB" id="A0A3L8DF34"/>
<feature type="region of interest" description="Disordered" evidence="1">
    <location>
        <begin position="433"/>
        <end position="498"/>
    </location>
</feature>
<dbReference type="EMBL" id="QOIP01000009">
    <property type="protein sequence ID" value="RLU18773.1"/>
    <property type="molecule type" value="Genomic_DNA"/>
</dbReference>
<evidence type="ECO:0008006" key="4">
    <source>
        <dbReference type="Google" id="ProtNLM"/>
    </source>
</evidence>
<comment type="caution">
    <text evidence="2">The sequence shown here is derived from an EMBL/GenBank/DDBJ whole genome shotgun (WGS) entry which is preliminary data.</text>
</comment>
<sequence length="578" mass="66166">MEKSTGKRFHRVVRDVLRSLRRTVTWRNYVTDTMVRASEREQGTRRRRRLQGRYRIENWCSTNAVRCVMEAHARAPDPLVADGDMANNWQSWKDDFIIFMKITGYKDKPNESRANFLKNRIGKVGIDAIQNISFDKPEDKDDMDILIAKLEEYFNPPKKEVVERYQFFTISKKQNETFEQYVNKLKEKAKTCNFNDMTESIIRDKIILDTHDKILRKKLFDAKDLDLQKIIAMYNDYNINIEKMKQVTKENRTEQENSMQKSQLFYGKTTIVNNTKRPPCWRCARYHPQGKCPAWGSKCTSCGDINHFTQCCKGKLNPKYNDNKDFSLLQVNKNLLATTTAQQPKLPKCNDNWNNQPDSKPTTVKLMPTMSLPDVPKALSEGVSPSLGNDVASDFVILNTYSSYSNLKNNSAISQSAYFFNAPAYSKYSNAVTNPINPTSQQERLIPNSQQGKTNPTSQQERIIPNSQQGKTNPTTQQERTNPSSHQGRTNPSSQQGRIIPNSQQERIIPNSQQGRTSLTSQQGIAVGYGSSYRQPYIHASTNTNASRMPNSTSQNTLTCKNVNSFGKKKDEDKCVLC</sequence>
<organism evidence="2 3">
    <name type="scientific">Ooceraea biroi</name>
    <name type="common">Clonal raider ant</name>
    <name type="synonym">Cerapachys biroi</name>
    <dbReference type="NCBI Taxonomy" id="2015173"/>
    <lineage>
        <taxon>Eukaryota</taxon>
        <taxon>Metazoa</taxon>
        <taxon>Ecdysozoa</taxon>
        <taxon>Arthropoda</taxon>
        <taxon>Hexapoda</taxon>
        <taxon>Insecta</taxon>
        <taxon>Pterygota</taxon>
        <taxon>Neoptera</taxon>
        <taxon>Endopterygota</taxon>
        <taxon>Hymenoptera</taxon>
        <taxon>Apocrita</taxon>
        <taxon>Aculeata</taxon>
        <taxon>Formicoidea</taxon>
        <taxon>Formicidae</taxon>
        <taxon>Dorylinae</taxon>
        <taxon>Ooceraea</taxon>
    </lineage>
</organism>
<dbReference type="Proteomes" id="UP000279307">
    <property type="component" value="Chromosome 9"/>
</dbReference>
<evidence type="ECO:0000256" key="1">
    <source>
        <dbReference type="SAM" id="MobiDB-lite"/>
    </source>
</evidence>
<evidence type="ECO:0000313" key="2">
    <source>
        <dbReference type="EMBL" id="RLU18773.1"/>
    </source>
</evidence>
<reference evidence="2 3" key="1">
    <citation type="journal article" date="2018" name="Genome Res.">
        <title>The genomic architecture and molecular evolution of ant odorant receptors.</title>
        <authorList>
            <person name="McKenzie S.K."/>
            <person name="Kronauer D.J.C."/>
        </authorList>
    </citation>
    <scope>NUCLEOTIDE SEQUENCE [LARGE SCALE GENOMIC DNA]</scope>
    <source>
        <strain evidence="2">Clonal line C1</strain>
    </source>
</reference>
<evidence type="ECO:0000313" key="3">
    <source>
        <dbReference type="Proteomes" id="UP000279307"/>
    </source>
</evidence>
<dbReference type="OrthoDB" id="8061005at2759"/>
<gene>
    <name evidence="2" type="ORF">DMN91_009130</name>
</gene>
<dbReference type="PANTHER" id="PTHR33198:SF20">
    <property type="entry name" value="RETROTRANSPOSON GAG DOMAIN-CONTAINING PROTEIN"/>
    <property type="match status" value="1"/>
</dbReference>
<protein>
    <recommendedName>
        <fullName evidence="4">CCHC-type domain-containing protein</fullName>
    </recommendedName>
</protein>
<dbReference type="PANTHER" id="PTHR33198">
    <property type="entry name" value="ANK_REP_REGION DOMAIN-CONTAINING PROTEIN-RELATED"/>
    <property type="match status" value="1"/>
</dbReference>